<keyword evidence="1" id="KW-0175">Coiled coil</keyword>
<organism evidence="3 4">
    <name type="scientific">Aduncisulcus paluster</name>
    <dbReference type="NCBI Taxonomy" id="2918883"/>
    <lineage>
        <taxon>Eukaryota</taxon>
        <taxon>Metamonada</taxon>
        <taxon>Carpediemonas-like organisms</taxon>
        <taxon>Aduncisulcus</taxon>
    </lineage>
</organism>
<feature type="compositionally biased region" description="Acidic residues" evidence="2">
    <location>
        <begin position="290"/>
        <end position="308"/>
    </location>
</feature>
<protein>
    <submittedName>
        <fullName evidence="3">Uncharacterized protein</fullName>
    </submittedName>
</protein>
<feature type="region of interest" description="Disordered" evidence="2">
    <location>
        <begin position="341"/>
        <end position="364"/>
    </location>
</feature>
<feature type="compositionally biased region" description="Polar residues" evidence="2">
    <location>
        <begin position="867"/>
        <end position="881"/>
    </location>
</feature>
<evidence type="ECO:0000256" key="1">
    <source>
        <dbReference type="SAM" id="Coils"/>
    </source>
</evidence>
<feature type="compositionally biased region" description="Low complexity" evidence="2">
    <location>
        <begin position="1079"/>
        <end position="1099"/>
    </location>
</feature>
<feature type="region of interest" description="Disordered" evidence="2">
    <location>
        <begin position="277"/>
        <end position="311"/>
    </location>
</feature>
<feature type="region of interest" description="Disordered" evidence="2">
    <location>
        <begin position="475"/>
        <end position="528"/>
    </location>
</feature>
<comment type="caution">
    <text evidence="3">The sequence shown here is derived from an EMBL/GenBank/DDBJ whole genome shotgun (WGS) entry which is preliminary data.</text>
</comment>
<evidence type="ECO:0000256" key="2">
    <source>
        <dbReference type="SAM" id="MobiDB-lite"/>
    </source>
</evidence>
<dbReference type="CDD" id="cd23767">
    <property type="entry name" value="IQCD"/>
    <property type="match status" value="1"/>
</dbReference>
<feature type="compositionally biased region" description="Polar residues" evidence="2">
    <location>
        <begin position="790"/>
        <end position="814"/>
    </location>
</feature>
<feature type="compositionally biased region" description="Basic and acidic residues" evidence="2">
    <location>
        <begin position="1204"/>
        <end position="1223"/>
    </location>
</feature>
<feature type="compositionally biased region" description="Low complexity" evidence="2">
    <location>
        <begin position="517"/>
        <end position="528"/>
    </location>
</feature>
<feature type="compositionally biased region" description="Polar residues" evidence="2">
    <location>
        <begin position="341"/>
        <end position="353"/>
    </location>
</feature>
<dbReference type="EMBL" id="BQXS01011010">
    <property type="protein sequence ID" value="GKT35542.1"/>
    <property type="molecule type" value="Genomic_DNA"/>
</dbReference>
<proteinExistence type="predicted"/>
<name>A0ABQ5KSU8_9EUKA</name>
<feature type="coiled-coil region" evidence="1">
    <location>
        <begin position="71"/>
        <end position="130"/>
    </location>
</feature>
<dbReference type="PROSITE" id="PS50096">
    <property type="entry name" value="IQ"/>
    <property type="match status" value="1"/>
</dbReference>
<feature type="compositionally biased region" description="Polar residues" evidence="2">
    <location>
        <begin position="728"/>
        <end position="741"/>
    </location>
</feature>
<feature type="region of interest" description="Disordered" evidence="2">
    <location>
        <begin position="728"/>
        <end position="903"/>
    </location>
</feature>
<feature type="compositionally biased region" description="Low complexity" evidence="2">
    <location>
        <begin position="882"/>
        <end position="893"/>
    </location>
</feature>
<gene>
    <name evidence="3" type="ORF">ADUPG1_008685</name>
</gene>
<feature type="region of interest" description="Disordered" evidence="2">
    <location>
        <begin position="1187"/>
        <end position="1229"/>
    </location>
</feature>
<evidence type="ECO:0000313" key="4">
    <source>
        <dbReference type="Proteomes" id="UP001057375"/>
    </source>
</evidence>
<reference evidence="3" key="1">
    <citation type="submission" date="2022-03" db="EMBL/GenBank/DDBJ databases">
        <title>Draft genome sequence of Aduncisulcus paluster, a free-living microaerophilic Fornicata.</title>
        <authorList>
            <person name="Yuyama I."/>
            <person name="Kume K."/>
            <person name="Tamura T."/>
            <person name="Inagaki Y."/>
            <person name="Hashimoto T."/>
        </authorList>
    </citation>
    <scope>NUCLEOTIDE SEQUENCE</scope>
    <source>
        <strain evidence="3">NY0171</strain>
    </source>
</reference>
<dbReference type="Proteomes" id="UP001057375">
    <property type="component" value="Unassembled WGS sequence"/>
</dbReference>
<feature type="region of interest" description="Disordered" evidence="2">
    <location>
        <begin position="1072"/>
        <end position="1099"/>
    </location>
</feature>
<feature type="region of interest" description="Disordered" evidence="2">
    <location>
        <begin position="1"/>
        <end position="25"/>
    </location>
</feature>
<evidence type="ECO:0000313" key="3">
    <source>
        <dbReference type="EMBL" id="GKT35542.1"/>
    </source>
</evidence>
<accession>A0ABQ5KSU8</accession>
<feature type="compositionally biased region" description="Low complexity" evidence="2">
    <location>
        <begin position="843"/>
        <end position="858"/>
    </location>
</feature>
<feature type="compositionally biased region" description="Low complexity" evidence="2">
    <location>
        <begin position="749"/>
        <end position="762"/>
    </location>
</feature>
<sequence length="1229" mass="136122">MDRPKTSGVSRKVAVSSPSTPSTPLFDKRFQSMKNQIQILGEKMAVIRDLPSATTINFEWKSVSTYFCDLATKLSSHNATLKSKLKALERRGKQTEHELELSKHVSFATVDFSRSDIHQLEKEVTSLLKEAGDIAKRCSLPFSKPTVLTSMPHDVDKKRSILLQAKMELLERIVALQRHVMGGSVVSLNSGRSTPMANTAVNSARSTDGTQVSVDVSTGATIVELRKQLDTLLMREKSISSQPLTRLHGLMTNIEAERAELQKQQEQETLKAIKREDERKRREEGGFLYEEGEEGEEEEDEEDDEEEQYGTVDYSRLHTQRQFKEGIRENNLKMSKLFNSDGQEFPAQSSTKASHLPSPTPRPFLPPSLSSSSLILLCLSLCNELVRCRSVLDHLVALKGPGLDRVDLTHFVGSRPSEMAEKGILSLALKPTHSHKLNEVIDYEEAVSIAKTISGGVDVAEEMRKKQMEMNIDGKVASPTIGQSQHDTERTQGEQSEGGPMSSRSTLETSRTEYDGDTTSTDQGDGISGVPSLIPTWDDPPVLSENPLNDLRLPQHPTLYQSERVRLCRERVQRAASEGMEREGMLKRKGWGIDGQGEKASVQGKLYDPDRSHEKLLNGFVHPPQTSTVLHPSELPTSPDFHDSHGNDRDVLQHITRHNLAVGMLHKVCDQVQRMQILIDSEKDINEIANTMLEMKRGIRLENGFETAQFQYPSTTTALGMSRQTTQVSGFRSIPSSSQQRLARESSRGEIVGSGSSIRGRGCIPRQSSARGGFNGHLVMTGESAMPPSVGSSLQGSARGSSKYESSPYSQESPRPTALRPITPQISRNANPHASGRRSMKTSSGRLLSSSRSNLGRGIAQTLPLGTRSQRMDSSQAMSPSATTGRAGTRYGTVMSSGPVPRLEGTKSIYDQLLDEEEDDPMCNRRLLARQVILLRYIRSLELKLQDAEHSLMTMTQELDTSSHDRMRLSRGIVQLSEALSRVIERGKEREQNLMKHSSSIQALGTMCCALVRSKAKDALIEHPVSEEDILADVLHQYSIRQSAALRVQSLWRGHRVRSRLGVRFDPELIGVDENSKPSSRPGSSAEVESSSSSGVSSSDLLNSLVECLRESEQDGSALAASLAVVRCNHIVPMCTSVKNELSEFGTELFTTIKRITTATNRFVNRRRVERGIQCIRKGFMRGIQVGTERTPLFSSSSSTTIESPEKEETKPKETSSKKDDKKKGKKKK</sequence>
<keyword evidence="4" id="KW-1185">Reference proteome</keyword>